<evidence type="ECO:0000313" key="1">
    <source>
        <dbReference type="EMBL" id="MBL6449378.1"/>
    </source>
</evidence>
<reference evidence="1" key="1">
    <citation type="submission" date="2021-01" db="EMBL/GenBank/DDBJ databases">
        <title>Fulvivirga kasyanovii gen. nov., sp nov., a novel member of the phylum Bacteroidetes isolated from seawater in a mussel farm.</title>
        <authorList>
            <person name="Zhao L.-H."/>
            <person name="Wang Z.-J."/>
        </authorList>
    </citation>
    <scope>NUCLEOTIDE SEQUENCE</scope>
    <source>
        <strain evidence="1">29W222</strain>
    </source>
</reference>
<evidence type="ECO:0000313" key="2">
    <source>
        <dbReference type="Proteomes" id="UP000614216"/>
    </source>
</evidence>
<dbReference type="Proteomes" id="UP000614216">
    <property type="component" value="Unassembled WGS sequence"/>
</dbReference>
<keyword evidence="2" id="KW-1185">Reference proteome</keyword>
<accession>A0A937G3J2</accession>
<dbReference type="EMBL" id="JAEUGD010000066">
    <property type="protein sequence ID" value="MBL6449378.1"/>
    <property type="molecule type" value="Genomic_DNA"/>
</dbReference>
<organism evidence="1 2">
    <name type="scientific">Fulvivirga marina</name>
    <dbReference type="NCBI Taxonomy" id="2494733"/>
    <lineage>
        <taxon>Bacteria</taxon>
        <taxon>Pseudomonadati</taxon>
        <taxon>Bacteroidota</taxon>
        <taxon>Cytophagia</taxon>
        <taxon>Cytophagales</taxon>
        <taxon>Fulvivirgaceae</taxon>
        <taxon>Fulvivirga</taxon>
    </lineage>
</organism>
<sequence>MTNTTSNSAVEESQLAPVCNEPNQPGYFVYVDEKYYFIDPYHIQWEFGFHKLQNLKYAPVEGQDFKVIVNLPNWAPNHAAFFAQPIEIVNHDYTTPIEPKVTVNNFNRIELTFDKLKQGQLLIIRDQTNLYGIGIGSISGKLVDLFNTTDRPSHAVLGNLKDALKSFPNNVQLKELLGVWEEKYVVEKSEKTWATVLEKWETYKREEERGSKKVFANDVEHEIEYYLSLADNQPNKGEAESILEKIEVFRNTKVDLGPKRLPGREELSGRVTCYRGYGSMDLFITMVEVGSKGDVLLRFRGLPNEADGVVYLHKKAIQNESTGSYILQSSEINGDNWNTLSYENDGWGGGRLFVYPPLVNQAIDIAVDHRAEGVESPDEMYDDYCNRVK</sequence>
<comment type="caution">
    <text evidence="1">The sequence shown here is derived from an EMBL/GenBank/DDBJ whole genome shotgun (WGS) entry which is preliminary data.</text>
</comment>
<gene>
    <name evidence="1" type="ORF">JMN32_23910</name>
</gene>
<dbReference type="AlphaFoldDB" id="A0A937G3J2"/>
<proteinExistence type="predicted"/>
<protein>
    <submittedName>
        <fullName evidence="1">Uncharacterized protein</fullName>
    </submittedName>
</protein>
<name>A0A937G3J2_9BACT</name>
<dbReference type="RefSeq" id="WP_202858905.1">
    <property type="nucleotide sequence ID" value="NZ_JAEUGD010000066.1"/>
</dbReference>